<gene>
    <name evidence="2" type="ORF">HXW94_18250</name>
</gene>
<comment type="caution">
    <text evidence="2">The sequence shown here is derived from an EMBL/GenBank/DDBJ whole genome shotgun (WGS) entry which is preliminary data.</text>
</comment>
<dbReference type="RefSeq" id="WP_178368339.1">
    <property type="nucleotide sequence ID" value="NZ_JACADJ010000134.1"/>
</dbReference>
<reference evidence="2 3" key="1">
    <citation type="submission" date="2020-06" db="EMBL/GenBank/DDBJ databases">
        <title>High-quality draft genome of sulfate reducer Desulfobacter latus type strain AcrS2 isolated from marine sediment.</title>
        <authorList>
            <person name="Hoppe M."/>
            <person name="Larsen C.K."/>
            <person name="Marshall I.P.G."/>
            <person name="Schramm A."/>
            <person name="Marietou A.G."/>
        </authorList>
    </citation>
    <scope>NUCLEOTIDE SEQUENCE [LARGE SCALE GENOMIC DNA]</scope>
    <source>
        <strain evidence="2 3">AcRS2</strain>
    </source>
</reference>
<evidence type="ECO:0000259" key="1">
    <source>
        <dbReference type="Pfam" id="PF09820"/>
    </source>
</evidence>
<dbReference type="EMBL" id="JACADJ010000134">
    <property type="protein sequence ID" value="NWH06894.1"/>
    <property type="molecule type" value="Genomic_DNA"/>
</dbReference>
<dbReference type="Proteomes" id="UP000553343">
    <property type="component" value="Unassembled WGS sequence"/>
</dbReference>
<keyword evidence="3" id="KW-1185">Reference proteome</keyword>
<evidence type="ECO:0000313" key="2">
    <source>
        <dbReference type="EMBL" id="NWH06894.1"/>
    </source>
</evidence>
<organism evidence="2 3">
    <name type="scientific">Desulfobacter latus</name>
    <dbReference type="NCBI Taxonomy" id="2292"/>
    <lineage>
        <taxon>Bacteria</taxon>
        <taxon>Pseudomonadati</taxon>
        <taxon>Thermodesulfobacteriota</taxon>
        <taxon>Desulfobacteria</taxon>
        <taxon>Desulfobacterales</taxon>
        <taxon>Desulfobacteraceae</taxon>
        <taxon>Desulfobacter</taxon>
    </lineage>
</organism>
<dbReference type="Pfam" id="PF09820">
    <property type="entry name" value="AAA-ATPase_like"/>
    <property type="match status" value="1"/>
</dbReference>
<accession>A0A850T039</accession>
<dbReference type="InterPro" id="IPR018631">
    <property type="entry name" value="AAA-ATPase-like_dom"/>
</dbReference>
<protein>
    <submittedName>
        <fullName evidence="2">AAA family ATPase</fullName>
    </submittedName>
</protein>
<feature type="domain" description="AAA-ATPase-like" evidence="1">
    <location>
        <begin position="8"/>
        <end position="201"/>
    </location>
</feature>
<dbReference type="PANTHER" id="PTHR34825:SF1">
    <property type="entry name" value="AAA-ATPASE-LIKE DOMAIN-CONTAINING PROTEIN"/>
    <property type="match status" value="1"/>
</dbReference>
<name>A0A850T039_9BACT</name>
<sequence>MPERKKFPLGTQDFETLKKNSEFYLDKTPQLHSLLEHSGRYNFLSRPRRFGKSLMLSVLKNLFLGKKELFEGLYIYDYFAFKKYPVLHLSFAGISKSDDLGEYIKYNGKIHIDEKVIKIKDFDYFNIGAILEETSQKAGQPAVVLIDEYDKPILVHLKNFQKAEDVRDFFQGFYAPVKDSDQYIKFFMMTGLTKLMKMSIFSELNHLKDISFVGRYTDLIGYTQNEVEKNFSEEINLIAQQEGKDVQQLLQQIKEEYNGFNFGDKQLYNPWDINNFIENESFGYYWSETGIPSAISAYMQSTAVNIQNIIDKERNNTLSVNEMKLRVQDLQQLQPEVLLFNAGYLTIRYKDEKNHYYLKFPNKEAEQVMLEYFLDLSFGKDYDLDEWKDVSNQITSGIFAENQETIQAGITKLIYRNCAHLPYDWHNKNPEGWLKSMVGVAIRMNNIYYIGENQNIIGRTDLHIPKDDTVYVLEFKVDGNTEEAIKQIEDNYELSYKNSFAEVVKIGINWDRQGKEIEILIE</sequence>
<dbReference type="AlphaFoldDB" id="A0A850T039"/>
<evidence type="ECO:0000313" key="3">
    <source>
        <dbReference type="Proteomes" id="UP000553343"/>
    </source>
</evidence>
<proteinExistence type="predicted"/>
<dbReference type="PANTHER" id="PTHR34825">
    <property type="entry name" value="CONSERVED PROTEIN, WITH A WEAK D-GALACTARATE DEHYDRATASE/ALTRONATE HYDROLASE DOMAIN"/>
    <property type="match status" value="1"/>
</dbReference>